<comment type="caution">
    <text evidence="15">The sequence shown here is derived from an EMBL/GenBank/DDBJ whole genome shotgun (WGS) entry which is preliminary data.</text>
</comment>
<dbReference type="SMART" id="SM00304">
    <property type="entry name" value="HAMP"/>
    <property type="match status" value="1"/>
</dbReference>
<evidence type="ECO:0000256" key="12">
    <source>
        <dbReference type="SAM" id="Phobius"/>
    </source>
</evidence>
<keyword evidence="12" id="KW-1133">Transmembrane helix</keyword>
<comment type="subcellular location">
    <subcellularLocation>
        <location evidence="2">Cell membrane</location>
        <topology evidence="2">Multi-pass membrane protein</topology>
    </subcellularLocation>
</comment>
<dbReference type="RefSeq" id="WP_379189086.1">
    <property type="nucleotide sequence ID" value="NZ_JBHSOW010000058.1"/>
</dbReference>
<dbReference type="CDD" id="cd06225">
    <property type="entry name" value="HAMP"/>
    <property type="match status" value="1"/>
</dbReference>
<feature type="domain" description="HAMP" evidence="14">
    <location>
        <begin position="307"/>
        <end position="359"/>
    </location>
</feature>
<keyword evidence="4" id="KW-1003">Cell membrane</keyword>
<proteinExistence type="predicted"/>
<name>A0ABW0W0N2_9BACL</name>
<dbReference type="InterPro" id="IPR050640">
    <property type="entry name" value="Bact_2-comp_sensor_kinase"/>
</dbReference>
<protein>
    <recommendedName>
        <fullName evidence="3">histidine kinase</fullName>
        <ecNumber evidence="3">2.7.13.3</ecNumber>
    </recommendedName>
</protein>
<evidence type="ECO:0000256" key="3">
    <source>
        <dbReference type="ARBA" id="ARBA00012438"/>
    </source>
</evidence>
<dbReference type="GO" id="GO:0004673">
    <property type="term" value="F:protein histidine kinase activity"/>
    <property type="evidence" value="ECO:0007669"/>
    <property type="project" value="UniProtKB-EC"/>
</dbReference>
<dbReference type="Proteomes" id="UP001596047">
    <property type="component" value="Unassembled WGS sequence"/>
</dbReference>
<keyword evidence="7" id="KW-0547">Nucleotide-binding</keyword>
<accession>A0ABW0W0N2</accession>
<dbReference type="Pfam" id="PF02518">
    <property type="entry name" value="HATPase_c"/>
    <property type="match status" value="1"/>
</dbReference>
<evidence type="ECO:0000313" key="16">
    <source>
        <dbReference type="Proteomes" id="UP001596047"/>
    </source>
</evidence>
<organism evidence="15 16">
    <name type="scientific">Paenibacillus solisilvae</name>
    <dbReference type="NCBI Taxonomy" id="2486751"/>
    <lineage>
        <taxon>Bacteria</taxon>
        <taxon>Bacillati</taxon>
        <taxon>Bacillota</taxon>
        <taxon>Bacilli</taxon>
        <taxon>Bacillales</taxon>
        <taxon>Paenibacillaceae</taxon>
        <taxon>Paenibacillus</taxon>
    </lineage>
</organism>
<dbReference type="PROSITE" id="PS50885">
    <property type="entry name" value="HAMP"/>
    <property type="match status" value="1"/>
</dbReference>
<evidence type="ECO:0000256" key="11">
    <source>
        <dbReference type="ARBA" id="ARBA00023136"/>
    </source>
</evidence>
<evidence type="ECO:0000256" key="6">
    <source>
        <dbReference type="ARBA" id="ARBA00022679"/>
    </source>
</evidence>
<dbReference type="EMBL" id="JBHSOW010000058">
    <property type="protein sequence ID" value="MFC5650524.1"/>
    <property type="molecule type" value="Genomic_DNA"/>
</dbReference>
<dbReference type="PANTHER" id="PTHR34220">
    <property type="entry name" value="SENSOR HISTIDINE KINASE YPDA"/>
    <property type="match status" value="1"/>
</dbReference>
<keyword evidence="16" id="KW-1185">Reference proteome</keyword>
<evidence type="ECO:0000256" key="9">
    <source>
        <dbReference type="ARBA" id="ARBA00022840"/>
    </source>
</evidence>
<dbReference type="Pfam" id="PF00672">
    <property type="entry name" value="HAMP"/>
    <property type="match status" value="1"/>
</dbReference>
<dbReference type="InterPro" id="IPR003594">
    <property type="entry name" value="HATPase_dom"/>
</dbReference>
<evidence type="ECO:0000256" key="7">
    <source>
        <dbReference type="ARBA" id="ARBA00022741"/>
    </source>
</evidence>
<dbReference type="PANTHER" id="PTHR34220:SF7">
    <property type="entry name" value="SENSOR HISTIDINE KINASE YPDA"/>
    <property type="match status" value="1"/>
</dbReference>
<feature type="domain" description="Histidine kinase" evidence="13">
    <location>
        <begin position="467"/>
        <end position="578"/>
    </location>
</feature>
<evidence type="ECO:0000256" key="10">
    <source>
        <dbReference type="ARBA" id="ARBA00023012"/>
    </source>
</evidence>
<dbReference type="EC" id="2.7.13.3" evidence="3"/>
<evidence type="ECO:0000256" key="4">
    <source>
        <dbReference type="ARBA" id="ARBA00022475"/>
    </source>
</evidence>
<keyword evidence="9" id="KW-0067">ATP-binding</keyword>
<dbReference type="InterPro" id="IPR010559">
    <property type="entry name" value="Sig_transdc_His_kin_internal"/>
</dbReference>
<keyword evidence="10" id="KW-0902">Two-component regulatory system</keyword>
<dbReference type="Pfam" id="PF06580">
    <property type="entry name" value="His_kinase"/>
    <property type="match status" value="1"/>
</dbReference>
<sequence length="591" mass="68321">MRSNILFSKLLVSFVLVSIIPLLLTGWLSYRHSSKAINMELDIHAENEMEQKLNTLNRFFDDLQRMEHIIQTNLLFSNFLGIQEIDEKYYQSFMKLDPIVDGLQTIRPENVGITLINSHNLVYFYGYSLNRGERDFLAYEWMPDELKIGDKPFITSPHTRGYALRDGGKMVFSFVQRFWNPTANSQGILIIDVPVDVLDSLFGGKNDNGSGTLILDHKGKVLYPQKSTALSELYTGQYPGKPDMIELTDGQYYRMFYKTDPLTGWTNVSYFSQEKLYSSITIYRRIIFVLLLVSTLICLLASMYLSYRITHPIMKLLRLMRQVENGDLNPRASVISKDEIGQLGLGFNRMIRHIQNLIETLYTREREKRSAEISALQAQIKPHFLYNALESINALARSNKQHEISKQIVLLGKLLRFSISSFHEFVPIENEIKYTEYYLHINKLRMKENEFHFSIQFDERLLNLYTIKWILQPIVENAIIHGFEAGGNQGIIEITGSTQDDDLLITVKDNGVGIPQTILEQIRQQLEHAEMLTKYWNKVGLYNVQSRIRMYYGSPYGITIDSSTNAGTTVQLLLPRRLNPNESLQEFTYCG</sequence>
<evidence type="ECO:0000256" key="2">
    <source>
        <dbReference type="ARBA" id="ARBA00004651"/>
    </source>
</evidence>
<keyword evidence="8 15" id="KW-0418">Kinase</keyword>
<evidence type="ECO:0000259" key="13">
    <source>
        <dbReference type="PROSITE" id="PS50109"/>
    </source>
</evidence>
<gene>
    <name evidence="15" type="ORF">ACFPYJ_15615</name>
</gene>
<dbReference type="SMART" id="SM00387">
    <property type="entry name" value="HATPase_c"/>
    <property type="match status" value="1"/>
</dbReference>
<evidence type="ECO:0000256" key="8">
    <source>
        <dbReference type="ARBA" id="ARBA00022777"/>
    </source>
</evidence>
<evidence type="ECO:0000259" key="14">
    <source>
        <dbReference type="PROSITE" id="PS50885"/>
    </source>
</evidence>
<keyword evidence="6 15" id="KW-0808">Transferase</keyword>
<keyword evidence="5" id="KW-0597">Phosphoprotein</keyword>
<keyword evidence="12" id="KW-0812">Transmembrane</keyword>
<evidence type="ECO:0000256" key="1">
    <source>
        <dbReference type="ARBA" id="ARBA00000085"/>
    </source>
</evidence>
<dbReference type="InterPro" id="IPR003660">
    <property type="entry name" value="HAMP_dom"/>
</dbReference>
<dbReference type="InterPro" id="IPR005467">
    <property type="entry name" value="His_kinase_dom"/>
</dbReference>
<dbReference type="Gene3D" id="3.30.565.10">
    <property type="entry name" value="Histidine kinase-like ATPase, C-terminal domain"/>
    <property type="match status" value="1"/>
</dbReference>
<comment type="catalytic activity">
    <reaction evidence="1">
        <text>ATP + protein L-histidine = ADP + protein N-phospho-L-histidine.</text>
        <dbReference type="EC" id="2.7.13.3"/>
    </reaction>
</comment>
<evidence type="ECO:0000256" key="5">
    <source>
        <dbReference type="ARBA" id="ARBA00022553"/>
    </source>
</evidence>
<dbReference type="InterPro" id="IPR036890">
    <property type="entry name" value="HATPase_C_sf"/>
</dbReference>
<dbReference type="Gene3D" id="6.10.340.10">
    <property type="match status" value="1"/>
</dbReference>
<dbReference type="SUPFAM" id="SSF55874">
    <property type="entry name" value="ATPase domain of HSP90 chaperone/DNA topoisomerase II/histidine kinase"/>
    <property type="match status" value="1"/>
</dbReference>
<dbReference type="SUPFAM" id="SSF158472">
    <property type="entry name" value="HAMP domain-like"/>
    <property type="match status" value="1"/>
</dbReference>
<reference evidence="16" key="1">
    <citation type="journal article" date="2019" name="Int. J. Syst. Evol. Microbiol.">
        <title>The Global Catalogue of Microorganisms (GCM) 10K type strain sequencing project: providing services to taxonomists for standard genome sequencing and annotation.</title>
        <authorList>
            <consortium name="The Broad Institute Genomics Platform"/>
            <consortium name="The Broad Institute Genome Sequencing Center for Infectious Disease"/>
            <person name="Wu L."/>
            <person name="Ma J."/>
        </authorList>
    </citation>
    <scope>NUCLEOTIDE SEQUENCE [LARGE SCALE GENOMIC DNA]</scope>
    <source>
        <strain evidence="16">CGMCC 1.3240</strain>
    </source>
</reference>
<dbReference type="PROSITE" id="PS50109">
    <property type="entry name" value="HIS_KIN"/>
    <property type="match status" value="1"/>
</dbReference>
<feature type="transmembrane region" description="Helical" evidence="12">
    <location>
        <begin position="6"/>
        <end position="30"/>
    </location>
</feature>
<keyword evidence="11 12" id="KW-0472">Membrane</keyword>
<evidence type="ECO:0000313" key="15">
    <source>
        <dbReference type="EMBL" id="MFC5650524.1"/>
    </source>
</evidence>
<feature type="transmembrane region" description="Helical" evidence="12">
    <location>
        <begin position="286"/>
        <end position="307"/>
    </location>
</feature>